<reference evidence="3" key="1">
    <citation type="journal article" date="2019" name="Int. J. Syst. Evol. Microbiol.">
        <title>The Global Catalogue of Microorganisms (GCM) 10K type strain sequencing project: providing services to taxonomists for standard genome sequencing and annotation.</title>
        <authorList>
            <consortium name="The Broad Institute Genomics Platform"/>
            <consortium name="The Broad Institute Genome Sequencing Center for Infectious Disease"/>
            <person name="Wu L."/>
            <person name="Ma J."/>
        </authorList>
    </citation>
    <scope>NUCLEOTIDE SEQUENCE [LARGE SCALE GENOMIC DNA]</scope>
    <source>
        <strain evidence="3">JCM 30846</strain>
    </source>
</reference>
<keyword evidence="3" id="KW-1185">Reference proteome</keyword>
<proteinExistence type="predicted"/>
<evidence type="ECO:0000256" key="1">
    <source>
        <dbReference type="SAM" id="MobiDB-lite"/>
    </source>
</evidence>
<name>A0ABP7FFY7_9ACTN</name>
<feature type="region of interest" description="Disordered" evidence="1">
    <location>
        <begin position="1"/>
        <end position="34"/>
    </location>
</feature>
<gene>
    <name evidence="2" type="ORF">GCM10023082_39790</name>
</gene>
<evidence type="ECO:0000313" key="3">
    <source>
        <dbReference type="Proteomes" id="UP001499884"/>
    </source>
</evidence>
<dbReference type="Proteomes" id="UP001499884">
    <property type="component" value="Unassembled WGS sequence"/>
</dbReference>
<protein>
    <submittedName>
        <fullName evidence="2">Uncharacterized protein</fullName>
    </submittedName>
</protein>
<dbReference type="EMBL" id="BAABEP010000028">
    <property type="protein sequence ID" value="GAA3738628.1"/>
    <property type="molecule type" value="Genomic_DNA"/>
</dbReference>
<evidence type="ECO:0000313" key="2">
    <source>
        <dbReference type="EMBL" id="GAA3738628.1"/>
    </source>
</evidence>
<organism evidence="2 3">
    <name type="scientific">Streptomyces tremellae</name>
    <dbReference type="NCBI Taxonomy" id="1124239"/>
    <lineage>
        <taxon>Bacteria</taxon>
        <taxon>Bacillati</taxon>
        <taxon>Actinomycetota</taxon>
        <taxon>Actinomycetes</taxon>
        <taxon>Kitasatosporales</taxon>
        <taxon>Streptomycetaceae</taxon>
        <taxon>Streptomyces</taxon>
    </lineage>
</organism>
<sequence>MPPSTRAPGRTIGPPAVHGRHTEARGGPLGDDLSGEERLRAALAEGAGSPAEAVVERVRIPASQWAGTGRHDDMAAVASTAPRTARLGAVDRHTWGRCTA</sequence>
<comment type="caution">
    <text evidence="2">The sequence shown here is derived from an EMBL/GenBank/DDBJ whole genome shotgun (WGS) entry which is preliminary data.</text>
</comment>
<accession>A0ABP7FFY7</accession>